<keyword evidence="4" id="KW-1185">Reference proteome</keyword>
<organism evidence="2 4">
    <name type="scientific">Puccinia graminis f. sp. tritici</name>
    <dbReference type="NCBI Taxonomy" id="56615"/>
    <lineage>
        <taxon>Eukaryota</taxon>
        <taxon>Fungi</taxon>
        <taxon>Dikarya</taxon>
        <taxon>Basidiomycota</taxon>
        <taxon>Pucciniomycotina</taxon>
        <taxon>Pucciniomycetes</taxon>
        <taxon>Pucciniales</taxon>
        <taxon>Pucciniaceae</taxon>
        <taxon>Puccinia</taxon>
    </lineage>
</organism>
<evidence type="ECO:0000313" key="2">
    <source>
        <dbReference type="EMBL" id="KAA1107256.1"/>
    </source>
</evidence>
<feature type="region of interest" description="Disordered" evidence="1">
    <location>
        <begin position="1"/>
        <end position="47"/>
    </location>
</feature>
<reference evidence="4 5" key="1">
    <citation type="submission" date="2019-05" db="EMBL/GenBank/DDBJ databases">
        <title>Emergence of the Ug99 lineage of the wheat stem rust pathogen through somatic hybridization.</title>
        <authorList>
            <person name="Li F."/>
            <person name="Upadhyaya N.M."/>
            <person name="Sperschneider J."/>
            <person name="Matny O."/>
            <person name="Nguyen-Phuc H."/>
            <person name="Mago R."/>
            <person name="Raley C."/>
            <person name="Miller M.E."/>
            <person name="Silverstein K.A.T."/>
            <person name="Henningsen E."/>
            <person name="Hirsch C.D."/>
            <person name="Visser B."/>
            <person name="Pretorius Z.A."/>
            <person name="Steffenson B.J."/>
            <person name="Schwessinger B."/>
            <person name="Dodds P.N."/>
            <person name="Figueroa M."/>
        </authorList>
    </citation>
    <scope>NUCLEOTIDE SEQUENCE [LARGE SCALE GENOMIC DNA]</scope>
    <source>
        <strain evidence="2">21-0</strain>
        <strain evidence="3 5">Ug99</strain>
    </source>
</reference>
<evidence type="ECO:0000313" key="5">
    <source>
        <dbReference type="Proteomes" id="UP000325313"/>
    </source>
</evidence>
<gene>
    <name evidence="2" type="ORF">PGT21_008059</name>
    <name evidence="3" type="ORF">PGTUg99_036885</name>
</gene>
<dbReference type="AlphaFoldDB" id="A0A5B0Q2C5"/>
<accession>A0A5B0Q2C5</accession>
<dbReference type="EMBL" id="VDEP01000203">
    <property type="protein sequence ID" value="KAA1124932.1"/>
    <property type="molecule type" value="Genomic_DNA"/>
</dbReference>
<evidence type="ECO:0000313" key="4">
    <source>
        <dbReference type="Proteomes" id="UP000324748"/>
    </source>
</evidence>
<evidence type="ECO:0000313" key="3">
    <source>
        <dbReference type="EMBL" id="KAA1124932.1"/>
    </source>
</evidence>
<evidence type="ECO:0000256" key="1">
    <source>
        <dbReference type="SAM" id="MobiDB-lite"/>
    </source>
</evidence>
<dbReference type="Proteomes" id="UP000324748">
    <property type="component" value="Unassembled WGS sequence"/>
</dbReference>
<dbReference type="Proteomes" id="UP000325313">
    <property type="component" value="Unassembled WGS sequence"/>
</dbReference>
<dbReference type="EMBL" id="VSWC01000029">
    <property type="protein sequence ID" value="KAA1107256.1"/>
    <property type="molecule type" value="Genomic_DNA"/>
</dbReference>
<name>A0A5B0Q2C5_PUCGR</name>
<comment type="caution">
    <text evidence="2">The sequence shown here is derived from an EMBL/GenBank/DDBJ whole genome shotgun (WGS) entry which is preliminary data.</text>
</comment>
<proteinExistence type="predicted"/>
<protein>
    <submittedName>
        <fullName evidence="2">Uncharacterized protein</fullName>
    </submittedName>
</protein>
<feature type="compositionally biased region" description="Basic and acidic residues" evidence="1">
    <location>
        <begin position="1"/>
        <end position="24"/>
    </location>
</feature>
<sequence length="77" mass="8574">MNRPAEEQGPEPARRLDIANEHTGRNPGHSKAAAKNPGTNGDHPEFGARHNLVAEVAEIQWRTSRRDLEHFLDLAQS</sequence>